<comment type="caution">
    <text evidence="1">Lacks conserved residue(s) required for the propagation of feature annotation.</text>
</comment>
<dbReference type="InterPro" id="IPR011006">
    <property type="entry name" value="CheY-like_superfamily"/>
</dbReference>
<dbReference type="Pfam" id="PF00072">
    <property type="entry name" value="Response_reg"/>
    <property type="match status" value="1"/>
</dbReference>
<dbReference type="RefSeq" id="WP_012637798.1">
    <property type="nucleotide sequence ID" value="NC_011901.1"/>
</dbReference>
<evidence type="ECO:0000313" key="5">
    <source>
        <dbReference type="EMBL" id="ACL72315.1"/>
    </source>
</evidence>
<dbReference type="STRING" id="396588.Tgr7_1229"/>
<dbReference type="eggNOG" id="COG2200">
    <property type="taxonomic scope" value="Bacteria"/>
</dbReference>
<name>B8GQC0_THISH</name>
<accession>B8GQC0</accession>
<dbReference type="GO" id="GO:0000160">
    <property type="term" value="P:phosphorelay signal transduction system"/>
    <property type="evidence" value="ECO:0007669"/>
    <property type="project" value="InterPro"/>
</dbReference>
<gene>
    <name evidence="5" type="ordered locus">Tgr7_1229</name>
</gene>
<dbReference type="PANTHER" id="PTHR33121:SF23">
    <property type="entry name" value="CYCLIC DI-GMP PHOSPHODIESTERASE PDEB"/>
    <property type="match status" value="1"/>
</dbReference>
<dbReference type="NCBIfam" id="TIGR00229">
    <property type="entry name" value="sensory_box"/>
    <property type="match status" value="1"/>
</dbReference>
<feature type="domain" description="Response regulatory" evidence="2">
    <location>
        <begin position="6"/>
        <end position="122"/>
    </location>
</feature>
<proteinExistence type="predicted"/>
<dbReference type="InterPro" id="IPR035919">
    <property type="entry name" value="EAL_sf"/>
</dbReference>
<dbReference type="InterPro" id="IPR013767">
    <property type="entry name" value="PAS_fold"/>
</dbReference>
<dbReference type="InterPro" id="IPR035965">
    <property type="entry name" value="PAS-like_dom_sf"/>
</dbReference>
<dbReference type="Pfam" id="PF00990">
    <property type="entry name" value="GGDEF"/>
    <property type="match status" value="1"/>
</dbReference>
<dbReference type="InterPro" id="IPR050706">
    <property type="entry name" value="Cyclic-di-GMP_PDE-like"/>
</dbReference>
<dbReference type="EMBL" id="CP001339">
    <property type="protein sequence ID" value="ACL72315.1"/>
    <property type="molecule type" value="Genomic_DNA"/>
</dbReference>
<evidence type="ECO:0000259" key="2">
    <source>
        <dbReference type="PROSITE" id="PS50110"/>
    </source>
</evidence>
<dbReference type="AlphaFoldDB" id="B8GQC0"/>
<feature type="domain" description="EAL" evidence="3">
    <location>
        <begin position="443"/>
        <end position="694"/>
    </location>
</feature>
<evidence type="ECO:0000259" key="3">
    <source>
        <dbReference type="PROSITE" id="PS50883"/>
    </source>
</evidence>
<dbReference type="PROSITE" id="PS50110">
    <property type="entry name" value="RESPONSE_REGULATORY"/>
    <property type="match status" value="1"/>
</dbReference>
<dbReference type="CDD" id="cd00130">
    <property type="entry name" value="PAS"/>
    <property type="match status" value="1"/>
</dbReference>
<dbReference type="PROSITE" id="PS50883">
    <property type="entry name" value="EAL"/>
    <property type="match status" value="1"/>
</dbReference>
<feature type="domain" description="GGDEF" evidence="4">
    <location>
        <begin position="299"/>
        <end position="432"/>
    </location>
</feature>
<dbReference type="Proteomes" id="UP000002383">
    <property type="component" value="Chromosome"/>
</dbReference>
<dbReference type="OrthoDB" id="7052318at2"/>
<dbReference type="Gene3D" id="3.20.20.450">
    <property type="entry name" value="EAL domain"/>
    <property type="match status" value="1"/>
</dbReference>
<dbReference type="KEGG" id="tgr:Tgr7_1229"/>
<dbReference type="InterPro" id="IPR001633">
    <property type="entry name" value="EAL_dom"/>
</dbReference>
<dbReference type="InterPro" id="IPR000014">
    <property type="entry name" value="PAS"/>
</dbReference>
<dbReference type="SMART" id="SM00091">
    <property type="entry name" value="PAS"/>
    <property type="match status" value="1"/>
</dbReference>
<dbReference type="SUPFAM" id="SSF55785">
    <property type="entry name" value="PYP-like sensor domain (PAS domain)"/>
    <property type="match status" value="1"/>
</dbReference>
<dbReference type="CDD" id="cd01949">
    <property type="entry name" value="GGDEF"/>
    <property type="match status" value="1"/>
</dbReference>
<dbReference type="CDD" id="cd00156">
    <property type="entry name" value="REC"/>
    <property type="match status" value="1"/>
</dbReference>
<dbReference type="PROSITE" id="PS50887">
    <property type="entry name" value="GGDEF"/>
    <property type="match status" value="1"/>
</dbReference>
<dbReference type="CDD" id="cd01948">
    <property type="entry name" value="EAL"/>
    <property type="match status" value="1"/>
</dbReference>
<dbReference type="Pfam" id="PF00989">
    <property type="entry name" value="PAS"/>
    <property type="match status" value="1"/>
</dbReference>
<dbReference type="eggNOG" id="COG2199">
    <property type="taxonomic scope" value="Bacteria"/>
</dbReference>
<dbReference type="Pfam" id="PF00563">
    <property type="entry name" value="EAL"/>
    <property type="match status" value="1"/>
</dbReference>
<organism evidence="5 6">
    <name type="scientific">Thioalkalivibrio sulfidiphilus (strain HL-EbGR7)</name>
    <dbReference type="NCBI Taxonomy" id="396588"/>
    <lineage>
        <taxon>Bacteria</taxon>
        <taxon>Pseudomonadati</taxon>
        <taxon>Pseudomonadota</taxon>
        <taxon>Gammaproteobacteria</taxon>
        <taxon>Chromatiales</taxon>
        <taxon>Ectothiorhodospiraceae</taxon>
        <taxon>Thioalkalivibrio</taxon>
    </lineage>
</organism>
<dbReference type="Gene3D" id="3.40.50.2300">
    <property type="match status" value="1"/>
</dbReference>
<evidence type="ECO:0000259" key="4">
    <source>
        <dbReference type="PROSITE" id="PS50887"/>
    </source>
</evidence>
<dbReference type="Gene3D" id="3.30.70.270">
    <property type="match status" value="1"/>
</dbReference>
<dbReference type="SUPFAM" id="SSF52172">
    <property type="entry name" value="CheY-like"/>
    <property type="match status" value="1"/>
</dbReference>
<dbReference type="NCBIfam" id="TIGR00254">
    <property type="entry name" value="GGDEF"/>
    <property type="match status" value="1"/>
</dbReference>
<keyword evidence="6" id="KW-1185">Reference proteome</keyword>
<dbReference type="PANTHER" id="PTHR33121">
    <property type="entry name" value="CYCLIC DI-GMP PHOSPHODIESTERASE PDEF"/>
    <property type="match status" value="1"/>
</dbReference>
<dbReference type="InterPro" id="IPR043128">
    <property type="entry name" value="Rev_trsase/Diguanyl_cyclase"/>
</dbReference>
<evidence type="ECO:0000313" key="6">
    <source>
        <dbReference type="Proteomes" id="UP000002383"/>
    </source>
</evidence>
<dbReference type="SMART" id="SM00052">
    <property type="entry name" value="EAL"/>
    <property type="match status" value="1"/>
</dbReference>
<reference evidence="5 6" key="1">
    <citation type="journal article" date="2011" name="Stand. Genomic Sci.">
        <title>Complete genome sequence of 'Thioalkalivibrio sulfidophilus' HL-EbGr7.</title>
        <authorList>
            <person name="Muyzer G."/>
            <person name="Sorokin D.Y."/>
            <person name="Mavromatis K."/>
            <person name="Lapidus A."/>
            <person name="Clum A."/>
            <person name="Ivanova N."/>
            <person name="Pati A."/>
            <person name="d'Haeseleer P."/>
            <person name="Woyke T."/>
            <person name="Kyrpides N.C."/>
        </authorList>
    </citation>
    <scope>NUCLEOTIDE SEQUENCE [LARGE SCALE GENOMIC DNA]</scope>
    <source>
        <strain evidence="5 6">HL-EbGR7</strain>
    </source>
</reference>
<dbReference type="GO" id="GO:0071111">
    <property type="term" value="F:cyclic-guanylate-specific phosphodiesterase activity"/>
    <property type="evidence" value="ECO:0007669"/>
    <property type="project" value="InterPro"/>
</dbReference>
<dbReference type="Gene3D" id="3.30.450.20">
    <property type="entry name" value="PAS domain"/>
    <property type="match status" value="1"/>
</dbReference>
<dbReference type="InterPro" id="IPR029787">
    <property type="entry name" value="Nucleotide_cyclase"/>
</dbReference>
<dbReference type="InterPro" id="IPR000160">
    <property type="entry name" value="GGDEF_dom"/>
</dbReference>
<dbReference type="SMART" id="SM00267">
    <property type="entry name" value="GGDEF"/>
    <property type="match status" value="1"/>
</dbReference>
<dbReference type="SUPFAM" id="SSF55073">
    <property type="entry name" value="Nucleotide cyclase"/>
    <property type="match status" value="1"/>
</dbReference>
<dbReference type="HOGENOM" id="CLU_000445_70_50_6"/>
<sequence>MENLLRLLIIERDLNDAEMMISTIKSAGFAVRPERAEDQDDLLEKLQKHAPDVVLCTLDSEPELGLEQVMSGIRDMGRHVPVIAIANDANQDVVDCLALGAHDMVRKDRPDHLKLVVTRAAEAQRHWRQLKTQESSLREAERRCKNLLDSSRDAIAYVHDGMHIYANQSYLELFAYTDPDDLEGMPIMDMVAKEDQGTLKEFLRNYDHAPEGNESGQSVQIKLKNSAGESFTAQMEFTPASIDGEPCTQILIRSQANTKELEQQINYLAQRDLVTGLYNRQYFMERLESALGQATQGKGNAALVELQIDKFQEIRDQVGVAGSDLVLGDVGKILEKHCGQNDVVARFDGEAFAILTSHWETADAEAFLKAMLKDIAALICEVDSRSITCTASAGVTQIDENAPSANELLSRAAKACEEARKAGGNQAVSYKPKEGEMTQRQLDESWIARITEAIGKHRVRLLYQPVVSLHGESGERYEVLMRLLGEDGQEIPASEFMPSAERTDMAKVLDRWVISHALDQLVEQRKKGKETTFFIKLTAGSLQEPGMLPWIVEQLKERRIPAECVVFEMKETTVVNHLKPAKEFVRGLKGLHCRFALDDFGTGLNPFQLLQHVPADYLKIDSSFMDRLSSSEENQESIRQLTDGAHGQNKLVIAQHVEDATGLSILWGIGVNYIQGNFLQAPSEKLEYDFTSMS</sequence>
<dbReference type="InterPro" id="IPR001789">
    <property type="entry name" value="Sig_transdc_resp-reg_receiver"/>
</dbReference>
<dbReference type="SUPFAM" id="SSF141868">
    <property type="entry name" value="EAL domain-like"/>
    <property type="match status" value="1"/>
</dbReference>
<protein>
    <submittedName>
        <fullName evidence="5">Putative diguanylate phosphodiesterase</fullName>
    </submittedName>
</protein>
<evidence type="ECO:0000256" key="1">
    <source>
        <dbReference type="PROSITE-ProRule" id="PRU00169"/>
    </source>
</evidence>